<proteinExistence type="predicted"/>
<sequence length="152" mass="17783">MFISIENDAKNKAYRDLIDFAFEACDTFILVVRKSMFFNQNVDYLLEELKYSLIEVKEQWVWPGTFLAGGAPGQIYYYNTDKKAREIIKTVTSSLHSWVHPDLPEDLSFIKNGKPWLINTSHEFESYIITESKEEIDKIAQIKGLSIRCIYR</sequence>
<dbReference type="AlphaFoldDB" id="A0A401UU94"/>
<dbReference type="Proteomes" id="UP000287872">
    <property type="component" value="Unassembled WGS sequence"/>
</dbReference>
<reference evidence="1 2" key="1">
    <citation type="submission" date="2018-11" db="EMBL/GenBank/DDBJ databases">
        <title>Genome sequencing and assembly of Clostridium tagluense strain A121.</title>
        <authorList>
            <person name="Murakami T."/>
            <person name="Segawa T."/>
            <person name="Shcherbakova V.A."/>
            <person name="Mori H."/>
            <person name="Yoshimura Y."/>
        </authorList>
    </citation>
    <scope>NUCLEOTIDE SEQUENCE [LARGE SCALE GENOMIC DNA]</scope>
    <source>
        <strain evidence="1 2">A121</strain>
    </source>
</reference>
<protein>
    <submittedName>
        <fullName evidence="1">Uncharacterized protein</fullName>
    </submittedName>
</protein>
<gene>
    <name evidence="1" type="ORF">Ctaglu_47620</name>
</gene>
<keyword evidence="2" id="KW-1185">Reference proteome</keyword>
<evidence type="ECO:0000313" key="1">
    <source>
        <dbReference type="EMBL" id="GCD13139.1"/>
    </source>
</evidence>
<evidence type="ECO:0000313" key="2">
    <source>
        <dbReference type="Proteomes" id="UP000287872"/>
    </source>
</evidence>
<comment type="caution">
    <text evidence="1">The sequence shown here is derived from an EMBL/GenBank/DDBJ whole genome shotgun (WGS) entry which is preliminary data.</text>
</comment>
<organism evidence="1 2">
    <name type="scientific">Clostridium tagluense</name>
    <dbReference type="NCBI Taxonomy" id="360422"/>
    <lineage>
        <taxon>Bacteria</taxon>
        <taxon>Bacillati</taxon>
        <taxon>Bacillota</taxon>
        <taxon>Clostridia</taxon>
        <taxon>Eubacteriales</taxon>
        <taxon>Clostridiaceae</taxon>
        <taxon>Clostridium</taxon>
    </lineage>
</organism>
<name>A0A401UU94_9CLOT</name>
<dbReference type="EMBL" id="BHYK01000062">
    <property type="protein sequence ID" value="GCD13139.1"/>
    <property type="molecule type" value="Genomic_DNA"/>
</dbReference>
<accession>A0A401UU94</accession>
<dbReference type="RefSeq" id="WP_185732943.1">
    <property type="nucleotide sequence ID" value="NZ_BHYK01000062.1"/>
</dbReference>